<name>A0ABS9PWI1_9CORY</name>
<proteinExistence type="predicted"/>
<evidence type="ECO:0000256" key="1">
    <source>
        <dbReference type="SAM" id="SignalP"/>
    </source>
</evidence>
<dbReference type="EMBL" id="JAKRDF010000018">
    <property type="protein sequence ID" value="MCG7277060.1"/>
    <property type="molecule type" value="Genomic_DNA"/>
</dbReference>
<feature type="chain" id="PRO_5047449873" evidence="1">
    <location>
        <begin position="26"/>
        <end position="150"/>
    </location>
</feature>
<keyword evidence="1" id="KW-0732">Signal</keyword>
<accession>A0ABS9PWI1</accession>
<keyword evidence="3" id="KW-1185">Reference proteome</keyword>
<comment type="caution">
    <text evidence="2">The sequence shown here is derived from an EMBL/GenBank/DDBJ whole genome shotgun (WGS) entry which is preliminary data.</text>
</comment>
<feature type="signal peptide" evidence="1">
    <location>
        <begin position="1"/>
        <end position="25"/>
    </location>
</feature>
<sequence length="150" mass="15608">MRSVSRLAAAALVGGALVSAPLASADIAQGFANSDGSVKCDFTTMDGTYISCLSEGARVTRPECNPPGQKAPQYSYYAGRTYAGCYNQGLMSTSFDHIQPGQVRQYNELTVIADAKGGLHFVSPQGYKGYAGKTAVSGPEGLGQVSSRAL</sequence>
<evidence type="ECO:0000313" key="3">
    <source>
        <dbReference type="Proteomes" id="UP001521911"/>
    </source>
</evidence>
<organism evidence="2 3">
    <name type="scientific">Corynebacterium singulare</name>
    <dbReference type="NCBI Taxonomy" id="161899"/>
    <lineage>
        <taxon>Bacteria</taxon>
        <taxon>Bacillati</taxon>
        <taxon>Actinomycetota</taxon>
        <taxon>Actinomycetes</taxon>
        <taxon>Mycobacteriales</taxon>
        <taxon>Corynebacteriaceae</taxon>
        <taxon>Corynebacterium</taxon>
    </lineage>
</organism>
<dbReference type="Proteomes" id="UP001521911">
    <property type="component" value="Unassembled WGS sequence"/>
</dbReference>
<reference evidence="2 3" key="1">
    <citation type="submission" date="2022-02" db="EMBL/GenBank/DDBJ databases">
        <title>Uncovering new skin microbiome diversity through culturing and metagenomics.</title>
        <authorList>
            <person name="Conlan S."/>
            <person name="Deming C."/>
            <person name="Nisc Comparative Sequencing Program N."/>
            <person name="Segre J.A."/>
        </authorList>
    </citation>
    <scope>NUCLEOTIDE SEQUENCE [LARGE SCALE GENOMIC DNA]</scope>
    <source>
        <strain evidence="2 3">ACRQV</strain>
    </source>
</reference>
<evidence type="ECO:0000313" key="2">
    <source>
        <dbReference type="EMBL" id="MCG7277060.1"/>
    </source>
</evidence>
<gene>
    <name evidence="2" type="ORF">MHK08_11335</name>
</gene>
<protein>
    <submittedName>
        <fullName evidence="2">Uncharacterized protein</fullName>
    </submittedName>
</protein>
<dbReference type="RefSeq" id="WP_070537133.1">
    <property type="nucleotide sequence ID" value="NZ_JAKRDF010000018.1"/>
</dbReference>